<keyword evidence="4" id="KW-0963">Cytoplasm</keyword>
<dbReference type="GO" id="GO:0044545">
    <property type="term" value="C:NSL complex"/>
    <property type="evidence" value="ECO:0007669"/>
    <property type="project" value="UniProtKB-ARBA"/>
</dbReference>
<evidence type="ECO:0000259" key="15">
    <source>
        <dbReference type="Pfam" id="PF23154"/>
    </source>
</evidence>
<protein>
    <recommendedName>
        <fullName evidence="10">KAT8 regulatory NSL complex subunit 3</fullName>
    </recommendedName>
    <alternativeName>
        <fullName evidence="11">NSL complex protein NSL3</fullName>
    </alternativeName>
    <alternativeName>
        <fullName evidence="12">Non-specific lethal 3 homolog</fullName>
    </alternativeName>
</protein>
<comment type="subcellular location">
    <subcellularLocation>
        <location evidence="3">Cytoplasm</location>
        <location evidence="3">Cytoskeleton</location>
        <location evidence="3">Spindle pole</location>
    </subcellularLocation>
    <subcellularLocation>
        <location evidence="2">Mitochondrion</location>
    </subcellularLocation>
    <subcellularLocation>
        <location evidence="1">Nucleus</location>
    </subcellularLocation>
</comment>
<gene>
    <name evidence="16" type="primary">KANSL3</name>
</gene>
<dbReference type="Gene3D" id="3.40.50.1820">
    <property type="entry name" value="alpha/beta hydrolase"/>
    <property type="match status" value="1"/>
</dbReference>
<dbReference type="CTD" id="55683"/>
<dbReference type="InterPro" id="IPR046879">
    <property type="entry name" value="KANL3/Tex30_Abhydrolase"/>
</dbReference>
<feature type="region of interest" description="Disordered" evidence="13">
    <location>
        <begin position="920"/>
        <end position="939"/>
    </location>
</feature>
<dbReference type="GO" id="GO:0005739">
    <property type="term" value="C:mitochondrion"/>
    <property type="evidence" value="ECO:0007669"/>
    <property type="project" value="UniProtKB-SubCell"/>
</dbReference>
<evidence type="ECO:0000256" key="9">
    <source>
        <dbReference type="ARBA" id="ARBA00023242"/>
    </source>
</evidence>
<proteinExistence type="predicted"/>
<feature type="compositionally biased region" description="Low complexity" evidence="13">
    <location>
        <begin position="520"/>
        <end position="549"/>
    </location>
</feature>
<keyword evidence="5" id="KW-0493">Microtubule</keyword>
<keyword evidence="17" id="KW-1185">Reference proteome</keyword>
<dbReference type="PANTHER" id="PTHR13136">
    <property type="entry name" value="TESTIS DEVELOPMENT PROTEIN PRTD"/>
    <property type="match status" value="1"/>
</dbReference>
<feature type="compositionally biased region" description="Basic and acidic residues" evidence="13">
    <location>
        <begin position="483"/>
        <end position="519"/>
    </location>
</feature>
<dbReference type="AlphaFoldDB" id="A0A663ERG4"/>
<feature type="domain" description="KANL3/Tex30 alpha/beta hydrolase-like" evidence="14">
    <location>
        <begin position="339"/>
        <end position="460"/>
    </location>
</feature>
<keyword evidence="7" id="KW-0496">Mitochondrion</keyword>
<feature type="domain" description="KANSL3 helical" evidence="15">
    <location>
        <begin position="114"/>
        <end position="243"/>
    </location>
</feature>
<dbReference type="Proteomes" id="UP000472275">
    <property type="component" value="Chromosome 13"/>
</dbReference>
<feature type="region of interest" description="Disordered" evidence="13">
    <location>
        <begin position="815"/>
        <end position="844"/>
    </location>
</feature>
<evidence type="ECO:0000256" key="3">
    <source>
        <dbReference type="ARBA" id="ARBA00004647"/>
    </source>
</evidence>
<evidence type="ECO:0000256" key="10">
    <source>
        <dbReference type="ARBA" id="ARBA00068104"/>
    </source>
</evidence>
<evidence type="ECO:0000256" key="8">
    <source>
        <dbReference type="ARBA" id="ARBA00023212"/>
    </source>
</evidence>
<dbReference type="GO" id="GO:0005634">
    <property type="term" value="C:nucleus"/>
    <property type="evidence" value="ECO:0007669"/>
    <property type="project" value="UniProtKB-SubCell"/>
</dbReference>
<dbReference type="GO" id="GO:0000922">
    <property type="term" value="C:spindle pole"/>
    <property type="evidence" value="ECO:0007669"/>
    <property type="project" value="UniProtKB-SubCell"/>
</dbReference>
<evidence type="ECO:0000313" key="16">
    <source>
        <dbReference type="Ensembl" id="ENSACCP00020014436.1"/>
    </source>
</evidence>
<dbReference type="GeneTree" id="ENSGT00390000007636"/>
<feature type="compositionally biased region" description="Polar residues" evidence="13">
    <location>
        <begin position="557"/>
        <end position="568"/>
    </location>
</feature>
<dbReference type="Ensembl" id="ENSACCT00020015066.1">
    <property type="protein sequence ID" value="ENSACCP00020014436.1"/>
    <property type="gene ID" value="ENSACCG00020009915.1"/>
</dbReference>
<evidence type="ECO:0000259" key="14">
    <source>
        <dbReference type="Pfam" id="PF20408"/>
    </source>
</evidence>
<evidence type="ECO:0000256" key="4">
    <source>
        <dbReference type="ARBA" id="ARBA00022490"/>
    </source>
</evidence>
<dbReference type="FunFam" id="3.40.50.1820:FF:000032">
    <property type="entry name" value="KAT8 regulatory NSL complex subunit 3 isoform X2"/>
    <property type="match status" value="1"/>
</dbReference>
<evidence type="ECO:0000256" key="13">
    <source>
        <dbReference type="SAM" id="MobiDB-lite"/>
    </source>
</evidence>
<feature type="region of interest" description="Disordered" evidence="13">
    <location>
        <begin position="482"/>
        <end position="568"/>
    </location>
</feature>
<reference evidence="16" key="1">
    <citation type="submission" date="2025-08" db="UniProtKB">
        <authorList>
            <consortium name="Ensembl"/>
        </authorList>
    </citation>
    <scope>IDENTIFICATION</scope>
</reference>
<evidence type="ECO:0000313" key="17">
    <source>
        <dbReference type="Proteomes" id="UP000472275"/>
    </source>
</evidence>
<keyword evidence="8" id="KW-0206">Cytoskeleton</keyword>
<reference evidence="16" key="2">
    <citation type="submission" date="2025-09" db="UniProtKB">
        <authorList>
            <consortium name="Ensembl"/>
        </authorList>
    </citation>
    <scope>IDENTIFICATION</scope>
</reference>
<dbReference type="GO" id="GO:0045944">
    <property type="term" value="P:positive regulation of transcription by RNA polymerase II"/>
    <property type="evidence" value="ECO:0007669"/>
    <property type="project" value="TreeGrafter"/>
</dbReference>
<evidence type="ECO:0000256" key="7">
    <source>
        <dbReference type="ARBA" id="ARBA00023128"/>
    </source>
</evidence>
<dbReference type="RefSeq" id="XP_029890826.1">
    <property type="nucleotide sequence ID" value="XM_030034966.2"/>
</dbReference>
<dbReference type="SUPFAM" id="SSF53474">
    <property type="entry name" value="alpha/beta-Hydrolases"/>
    <property type="match status" value="1"/>
</dbReference>
<dbReference type="GO" id="GO:0006325">
    <property type="term" value="P:chromatin organization"/>
    <property type="evidence" value="ECO:0007669"/>
    <property type="project" value="UniProtKB-KW"/>
</dbReference>
<evidence type="ECO:0000256" key="6">
    <source>
        <dbReference type="ARBA" id="ARBA00022853"/>
    </source>
</evidence>
<feature type="compositionally biased region" description="Low complexity" evidence="13">
    <location>
        <begin position="927"/>
        <end position="936"/>
    </location>
</feature>
<name>A0A663ERG4_AQUCH</name>
<keyword evidence="6" id="KW-0156">Chromatin regulator</keyword>
<dbReference type="Pfam" id="PF20408">
    <property type="entry name" value="Abhydrolase_11"/>
    <property type="match status" value="1"/>
</dbReference>
<dbReference type="PANTHER" id="PTHR13136:SF16">
    <property type="entry name" value="KAT8 REGULATORY NSL COMPLEX SUBUNIT 3"/>
    <property type="match status" value="1"/>
</dbReference>
<dbReference type="GO" id="GO:0005874">
    <property type="term" value="C:microtubule"/>
    <property type="evidence" value="ECO:0007669"/>
    <property type="project" value="UniProtKB-KW"/>
</dbReference>
<evidence type="ECO:0000256" key="2">
    <source>
        <dbReference type="ARBA" id="ARBA00004173"/>
    </source>
</evidence>
<dbReference type="InterPro" id="IPR026555">
    <property type="entry name" value="NSL3/Tex30"/>
</dbReference>
<evidence type="ECO:0000256" key="1">
    <source>
        <dbReference type="ARBA" id="ARBA00004123"/>
    </source>
</evidence>
<evidence type="ECO:0000256" key="12">
    <source>
        <dbReference type="ARBA" id="ARBA00079519"/>
    </source>
</evidence>
<dbReference type="InterPro" id="IPR029058">
    <property type="entry name" value="AB_hydrolase_fold"/>
</dbReference>
<organism evidence="16 17">
    <name type="scientific">Aquila chrysaetos chrysaetos</name>
    <dbReference type="NCBI Taxonomy" id="223781"/>
    <lineage>
        <taxon>Eukaryota</taxon>
        <taxon>Metazoa</taxon>
        <taxon>Chordata</taxon>
        <taxon>Craniata</taxon>
        <taxon>Vertebrata</taxon>
        <taxon>Euteleostomi</taxon>
        <taxon>Archelosauria</taxon>
        <taxon>Archosauria</taxon>
        <taxon>Dinosauria</taxon>
        <taxon>Saurischia</taxon>
        <taxon>Theropoda</taxon>
        <taxon>Coelurosauria</taxon>
        <taxon>Aves</taxon>
        <taxon>Neognathae</taxon>
        <taxon>Neoaves</taxon>
        <taxon>Telluraves</taxon>
        <taxon>Accipitrimorphae</taxon>
        <taxon>Accipitriformes</taxon>
        <taxon>Accipitridae</taxon>
        <taxon>Accipitrinae</taxon>
        <taxon>Aquila</taxon>
    </lineage>
</organism>
<sequence length="1078" mass="112664">MSQRGGDRDRDRDRDRELQWSARRMGTSLLLQLSVHERELDLVCLDHSYAKPWSAHPDASAARPTRMLFLTPRRQPGTGLEADIPIDVETVTPTPVPLYDNQKARSVMNECERHVMFARTDADAPPPPDDWEEHVNRTGWTMAQNKLFNKIHKALQSDRLARLANEGACNEPVLRRIAVDKCARRVRQALASVNWDTKLIQWLHTTLVETLSLPVLAAYLDALQTLKGKIPTLIDRMLLSSTAKTGAAGAEALSLLLKRPWDPAVGVLSHNKPSKLPGSPLILIASSGPSNSMFPTSRRHRFWQSQLSCLGKVIPIATHLLNNGSGVGVLQCLEHMIGAVRGKVAEIHNHFSHKPIILIGWNTGALVACHVSVMEYVTAVVCLGFPLLTVDGPRGDVDDPLLEMKTPVLFVIGQNSLQCNIEAMEDFREKIRADNSMVVVGGADDNLRISKAKKKSEGLTQSMVDRCIQDEIADFLTGVLTRAESHSGSDPRDLDAEKKKKPRDSTRRDLSFDLPERSSRPASPAAKVPASPSGSEDLSSVSSSPTSSPKTKMAAVSSIQKPSQISTTQLLKRQVQRTDTVLTHKQAQVVAGKPVPMAVGQSVSGAKELSGLLTAPKLSSAAETSSTSPAPSAVIPSSTAPSAFHALQSRLVASSTHCMQAQPASTLQGAASASSLLQGLSFSLQDIGTKSSALPASVAAAGPPVQTSAVKTPAPIQNLSAITTGTGTIVRTIPVATSLSLGASASGKPTAIHQLLTNGGLAKLASSLPGLAQISNQAAGLKAPTTITVTLRGQPSRMTTLSQAAMGTVQPQLEEQPMQTQAPQAPDGAVGNLAAPATSAASPGKLLSQMDLSKAQAGAEMAPADPAAHLTSAAAAPVVTLPFSAVTTTSPMKTLYVMSDAKLSALTKSVMGEATSVPLKLPGIQPSSSSSSSASSPTGAVTFATSPLASAPSPPGSLVHSKVGPVLQTASKTVILTSTLATVKGDGPLGHIGEKVSLTKSAAALGHALGAVETLGRVPSVVDDGSTIIHTREALANRHLLPQGVLPGGAGTTLITLGSSLASSSIIATAGPTLSQKP</sequence>
<dbReference type="GeneID" id="115349984"/>
<dbReference type="Pfam" id="PF23154">
    <property type="entry name" value="KANSL3_1st"/>
    <property type="match status" value="1"/>
</dbReference>
<evidence type="ECO:0000256" key="11">
    <source>
        <dbReference type="ARBA" id="ARBA00077273"/>
    </source>
</evidence>
<dbReference type="InterPro" id="IPR056519">
    <property type="entry name" value="KANSL3_1st"/>
</dbReference>
<accession>A0A663ERG4</accession>
<evidence type="ECO:0000256" key="5">
    <source>
        <dbReference type="ARBA" id="ARBA00022701"/>
    </source>
</evidence>
<keyword evidence="9" id="KW-0539">Nucleus</keyword>